<sequence>MYGNKTNKKQRRKEGFIAGTLKLHASLNKGGSKEISHALLLSKVRGMVKTWKRFATRKELHWKLFLVLSDWSESKRCKSDLHVHFLLYSSAASLSGAFFQNWWSSNSMGGFKQVLVKPYLSNRKTTVRFPIDFGWFNYVRENYRFSTHKNKWELCSDSLVNHSWLMLGLPERVNSAEFLGLAW</sequence>
<keyword evidence="2" id="KW-1185">Reference proteome</keyword>
<protein>
    <submittedName>
        <fullName evidence="1">Uncharacterized protein</fullName>
    </submittedName>
</protein>
<dbReference type="RefSeq" id="WP_006694602.1">
    <property type="nucleotide sequence ID" value="NZ_JH376857.1"/>
</dbReference>
<proteinExistence type="predicted"/>
<dbReference type="GeneID" id="84786407"/>
<evidence type="ECO:0000313" key="1">
    <source>
        <dbReference type="EMBL" id="EHG25724.1"/>
    </source>
</evidence>
<evidence type="ECO:0000313" key="2">
    <source>
        <dbReference type="Proteomes" id="UP000003175"/>
    </source>
</evidence>
<comment type="caution">
    <text evidence="1">The sequence shown here is derived from an EMBL/GenBank/DDBJ whole genome shotgun (WGS) entry which is preliminary data.</text>
</comment>
<organism evidence="1 2">
    <name type="scientific">Selenomonas noxia F0398</name>
    <dbReference type="NCBI Taxonomy" id="702437"/>
    <lineage>
        <taxon>Bacteria</taxon>
        <taxon>Bacillati</taxon>
        <taxon>Bacillota</taxon>
        <taxon>Negativicutes</taxon>
        <taxon>Selenomonadales</taxon>
        <taxon>Selenomonadaceae</taxon>
        <taxon>Selenomonas</taxon>
    </lineage>
</organism>
<gene>
    <name evidence="1" type="ORF">HMPREF9432_00225</name>
</gene>
<dbReference type="Proteomes" id="UP000003175">
    <property type="component" value="Unassembled WGS sequence"/>
</dbReference>
<reference evidence="1 2" key="1">
    <citation type="submission" date="2011-08" db="EMBL/GenBank/DDBJ databases">
        <title>The Genome Sequence of Selenomonas noxia F0398.</title>
        <authorList>
            <consortium name="The Broad Institute Genome Sequencing Platform"/>
            <person name="Earl A."/>
            <person name="Ward D."/>
            <person name="Feldgarden M."/>
            <person name="Gevers D."/>
            <person name="Izard J."/>
            <person name="Ganesan A."/>
            <person name="Blanton J.M."/>
            <person name="Baranova O.V."/>
            <person name="Tanner A.C."/>
            <person name="Dewhirst F.E."/>
            <person name="Young S.K."/>
            <person name="Zeng Q."/>
            <person name="Gargeya S."/>
            <person name="Fitzgerald M."/>
            <person name="Haas B."/>
            <person name="Abouelleil A."/>
            <person name="Alvarado L."/>
            <person name="Arachchi H.M."/>
            <person name="Berlin A."/>
            <person name="Brown A."/>
            <person name="Chapman S.B."/>
            <person name="Chen Z."/>
            <person name="Dunbar C."/>
            <person name="Freedman E."/>
            <person name="Gearin G."/>
            <person name="Gellesch M."/>
            <person name="Goldberg J."/>
            <person name="Griggs A."/>
            <person name="Gujja S."/>
            <person name="Heiman D."/>
            <person name="Howarth C."/>
            <person name="Larson L."/>
            <person name="Lui A."/>
            <person name="MacDonald P.J.P."/>
            <person name="Montmayeur A."/>
            <person name="Murphy C."/>
            <person name="Neiman D."/>
            <person name="Pearson M."/>
            <person name="Priest M."/>
            <person name="Roberts A."/>
            <person name="Saif S."/>
            <person name="Shea T."/>
            <person name="Shenoy N."/>
            <person name="Sisk P."/>
            <person name="Stolte C."/>
            <person name="Sykes S."/>
            <person name="Wortman J."/>
            <person name="Nusbaum C."/>
            <person name="Birren B."/>
        </authorList>
    </citation>
    <scope>NUCLEOTIDE SEQUENCE [LARGE SCALE GENOMIC DNA]</scope>
    <source>
        <strain evidence="1 2">F0398</strain>
    </source>
</reference>
<accession>A0ABN0DRX2</accession>
<name>A0ABN0DRX2_9FIRM</name>
<dbReference type="EMBL" id="ADGH01000003">
    <property type="protein sequence ID" value="EHG25724.1"/>
    <property type="molecule type" value="Genomic_DNA"/>
</dbReference>